<protein>
    <submittedName>
        <fullName evidence="1">Uncharacterized protein</fullName>
    </submittedName>
</protein>
<dbReference type="EMBL" id="JH816117">
    <property type="protein sequence ID" value="EKC33018.1"/>
    <property type="molecule type" value="Genomic_DNA"/>
</dbReference>
<accession>K1QGL4</accession>
<dbReference type="HOGENOM" id="CLU_2576176_0_0_1"/>
<dbReference type="AlphaFoldDB" id="K1QGL4"/>
<proteinExistence type="predicted"/>
<sequence>MSATHHTNTTTVVMAAPQPTVVIQQPKRERFADKILLNLIISFFFPFWLFVWCCMLKLLNRKNVFGELFQFGTQISTVFPS</sequence>
<evidence type="ECO:0000313" key="1">
    <source>
        <dbReference type="EMBL" id="EKC33018.1"/>
    </source>
</evidence>
<dbReference type="InParanoid" id="K1QGL4"/>
<reference evidence="1" key="1">
    <citation type="journal article" date="2012" name="Nature">
        <title>The oyster genome reveals stress adaptation and complexity of shell formation.</title>
        <authorList>
            <person name="Zhang G."/>
            <person name="Fang X."/>
            <person name="Guo X."/>
            <person name="Li L."/>
            <person name="Luo R."/>
            <person name="Xu F."/>
            <person name="Yang P."/>
            <person name="Zhang L."/>
            <person name="Wang X."/>
            <person name="Qi H."/>
            <person name="Xiong Z."/>
            <person name="Que H."/>
            <person name="Xie Y."/>
            <person name="Holland P.W."/>
            <person name="Paps J."/>
            <person name="Zhu Y."/>
            <person name="Wu F."/>
            <person name="Chen Y."/>
            <person name="Wang J."/>
            <person name="Peng C."/>
            <person name="Meng J."/>
            <person name="Yang L."/>
            <person name="Liu J."/>
            <person name="Wen B."/>
            <person name="Zhang N."/>
            <person name="Huang Z."/>
            <person name="Zhu Q."/>
            <person name="Feng Y."/>
            <person name="Mount A."/>
            <person name="Hedgecock D."/>
            <person name="Xu Z."/>
            <person name="Liu Y."/>
            <person name="Domazet-Loso T."/>
            <person name="Du Y."/>
            <person name="Sun X."/>
            <person name="Zhang S."/>
            <person name="Liu B."/>
            <person name="Cheng P."/>
            <person name="Jiang X."/>
            <person name="Li J."/>
            <person name="Fan D."/>
            <person name="Wang W."/>
            <person name="Fu W."/>
            <person name="Wang T."/>
            <person name="Wang B."/>
            <person name="Zhang J."/>
            <person name="Peng Z."/>
            <person name="Li Y."/>
            <person name="Li N."/>
            <person name="Wang J."/>
            <person name="Chen M."/>
            <person name="He Y."/>
            <person name="Tan F."/>
            <person name="Song X."/>
            <person name="Zheng Q."/>
            <person name="Huang R."/>
            <person name="Yang H."/>
            <person name="Du X."/>
            <person name="Chen L."/>
            <person name="Yang M."/>
            <person name="Gaffney P.M."/>
            <person name="Wang S."/>
            <person name="Luo L."/>
            <person name="She Z."/>
            <person name="Ming Y."/>
            <person name="Huang W."/>
            <person name="Zhang S."/>
            <person name="Huang B."/>
            <person name="Zhang Y."/>
            <person name="Qu T."/>
            <person name="Ni P."/>
            <person name="Miao G."/>
            <person name="Wang J."/>
            <person name="Wang Q."/>
            <person name="Steinberg C.E."/>
            <person name="Wang H."/>
            <person name="Li N."/>
            <person name="Qian L."/>
            <person name="Zhang G."/>
            <person name="Li Y."/>
            <person name="Yang H."/>
            <person name="Liu X."/>
            <person name="Wang J."/>
            <person name="Yin Y."/>
            <person name="Wang J."/>
        </authorList>
    </citation>
    <scope>NUCLEOTIDE SEQUENCE [LARGE SCALE GENOMIC DNA]</scope>
    <source>
        <strain evidence="1">05x7-T-G4-1.051#20</strain>
    </source>
</reference>
<organism evidence="1">
    <name type="scientific">Magallana gigas</name>
    <name type="common">Pacific oyster</name>
    <name type="synonym">Crassostrea gigas</name>
    <dbReference type="NCBI Taxonomy" id="29159"/>
    <lineage>
        <taxon>Eukaryota</taxon>
        <taxon>Metazoa</taxon>
        <taxon>Spiralia</taxon>
        <taxon>Lophotrochozoa</taxon>
        <taxon>Mollusca</taxon>
        <taxon>Bivalvia</taxon>
        <taxon>Autobranchia</taxon>
        <taxon>Pteriomorphia</taxon>
        <taxon>Ostreida</taxon>
        <taxon>Ostreoidea</taxon>
        <taxon>Ostreidae</taxon>
        <taxon>Magallana</taxon>
    </lineage>
</organism>
<gene>
    <name evidence="1" type="ORF">CGI_10013646</name>
</gene>
<name>K1QGL4_MAGGI</name>